<dbReference type="PANTHER" id="PTHR13559">
    <property type="entry name" value="INTRACELLULAR TRAFFIC PROTEIN-RELATED"/>
    <property type="match status" value="1"/>
</dbReference>
<dbReference type="EMBL" id="OB661610">
    <property type="protein sequence ID" value="CAD7228598.1"/>
    <property type="molecule type" value="Genomic_DNA"/>
</dbReference>
<dbReference type="PANTHER" id="PTHR13559:SF1">
    <property type="entry name" value="PROTEIN FUZZY HOMOLOG"/>
    <property type="match status" value="1"/>
</dbReference>
<evidence type="ECO:0000259" key="3">
    <source>
        <dbReference type="Pfam" id="PF19037"/>
    </source>
</evidence>
<dbReference type="GO" id="GO:1905515">
    <property type="term" value="P:non-motile cilium assembly"/>
    <property type="evidence" value="ECO:0007669"/>
    <property type="project" value="TreeGrafter"/>
</dbReference>
<dbReference type="GO" id="GO:0016192">
    <property type="term" value="P:vesicle-mediated transport"/>
    <property type="evidence" value="ECO:0007669"/>
    <property type="project" value="InterPro"/>
</dbReference>
<name>A0A7R8WE02_9CRUS</name>
<feature type="region of interest" description="Disordered" evidence="1">
    <location>
        <begin position="1"/>
        <end position="28"/>
    </location>
</feature>
<dbReference type="InterPro" id="IPR043972">
    <property type="entry name" value="FUZ/MON1/HPS1_longin_1"/>
</dbReference>
<protein>
    <submittedName>
        <fullName evidence="4">Uncharacterized protein</fullName>
    </submittedName>
</protein>
<dbReference type="InterPro" id="IPR026069">
    <property type="entry name" value="Fuzzy"/>
</dbReference>
<feature type="compositionally biased region" description="Basic and acidic residues" evidence="1">
    <location>
        <begin position="1"/>
        <end position="13"/>
    </location>
</feature>
<dbReference type="AlphaFoldDB" id="A0A7R8WE02"/>
<dbReference type="OrthoDB" id="74835at2759"/>
<reference evidence="4" key="1">
    <citation type="submission" date="2020-11" db="EMBL/GenBank/DDBJ databases">
        <authorList>
            <person name="Tran Van P."/>
        </authorList>
    </citation>
    <scope>NUCLEOTIDE SEQUENCE</scope>
</reference>
<dbReference type="Pfam" id="PF19036">
    <property type="entry name" value="Fuz_longin_1"/>
    <property type="match status" value="1"/>
</dbReference>
<organism evidence="4">
    <name type="scientific">Cyprideis torosa</name>
    <dbReference type="NCBI Taxonomy" id="163714"/>
    <lineage>
        <taxon>Eukaryota</taxon>
        <taxon>Metazoa</taxon>
        <taxon>Ecdysozoa</taxon>
        <taxon>Arthropoda</taxon>
        <taxon>Crustacea</taxon>
        <taxon>Oligostraca</taxon>
        <taxon>Ostracoda</taxon>
        <taxon>Podocopa</taxon>
        <taxon>Podocopida</taxon>
        <taxon>Cytherocopina</taxon>
        <taxon>Cytheroidea</taxon>
        <taxon>Cytherideidae</taxon>
        <taxon>Cyprideis</taxon>
    </lineage>
</organism>
<gene>
    <name evidence="4" type="ORF">CTOB1V02_LOCUS6478</name>
</gene>
<feature type="domain" description="FUZ/MON1/HPS1 second Longin" evidence="3">
    <location>
        <begin position="280"/>
        <end position="362"/>
    </location>
</feature>
<evidence type="ECO:0000259" key="2">
    <source>
        <dbReference type="Pfam" id="PF19036"/>
    </source>
</evidence>
<evidence type="ECO:0000313" key="4">
    <source>
        <dbReference type="EMBL" id="CAD7228598.1"/>
    </source>
</evidence>
<feature type="domain" description="FUZ/MON1/HPS1 first Longin" evidence="2">
    <location>
        <begin position="90"/>
        <end position="155"/>
    </location>
</feature>
<dbReference type="InterPro" id="IPR043971">
    <property type="entry name" value="FUZ/MON1/HPS1_longin_2"/>
</dbReference>
<evidence type="ECO:0000256" key="1">
    <source>
        <dbReference type="SAM" id="MobiDB-lite"/>
    </source>
</evidence>
<dbReference type="Pfam" id="PF19037">
    <property type="entry name" value="Fuz_longin_2"/>
    <property type="match status" value="1"/>
</dbReference>
<accession>A0A7R8WE02</accession>
<proteinExistence type="predicted"/>
<sequence>MFHNVDEVKENPRTTHHRSSPSTLKPTPALELSSSLEAAASPLQCSQKLSLEVGGTRWSVCPEGRATFWSKATSALTTVTMACQLAAMVASDGVPLFVRSTANEKITFPQLGSLNGVWMFCKSSGAQIESVTLEDGGVMVWKAFGNVLFIFLAYSTGGPRGPRLGPIPVGLVHQLLEAAWYCCLFVCGREGLSFTSASADHASASSSSEAGPHPAPNSATLERVKRELKATFRLIDPLLMSLVNSPPVDMTSVVLRPDWKPCPEQGNLKNVLLSFCTLNDTPYGCFVSGSRLLVATEAWMSLCRWERLTLSLAIAAGPDAAALDLPIYLPDKSPNICYRLIVVPLMPSFSICLLCGSEPPLALILQRVLTAGFPIPLLRAVSAGPSPESPLPKRVPLDPSIRGFLLVSVHDSGDTLSWFAPSMSSAHPQRMRAGDAFAKSNRSLLASFYRESCFKDDNVSECHTCVDSYRISSDHSLFFLGSGDTDYQLLTLFGKPLPRQSLQKLSESLLDLLMNELKL</sequence>